<reference evidence="7 8" key="1">
    <citation type="submission" date="2016-07" db="EMBL/GenBank/DDBJ databases">
        <title>Pervasive Adenine N6-methylation of Active Genes in Fungi.</title>
        <authorList>
            <consortium name="DOE Joint Genome Institute"/>
            <person name="Mondo S.J."/>
            <person name="Dannebaum R.O."/>
            <person name="Kuo R.C."/>
            <person name="Labutti K."/>
            <person name="Haridas S."/>
            <person name="Kuo A."/>
            <person name="Salamov A."/>
            <person name="Ahrendt S.R."/>
            <person name="Lipzen A."/>
            <person name="Sullivan W."/>
            <person name="Andreopoulos W.B."/>
            <person name="Clum A."/>
            <person name="Lindquist E."/>
            <person name="Daum C."/>
            <person name="Ramamoorthy G.K."/>
            <person name="Gryganskyi A."/>
            <person name="Culley D."/>
            <person name="Magnuson J.K."/>
            <person name="James T.Y."/>
            <person name="O'Malley M.A."/>
            <person name="Stajich J.E."/>
            <person name="Spatafora J.W."/>
            <person name="Visel A."/>
            <person name="Grigoriev I.V."/>
        </authorList>
    </citation>
    <scope>NUCLEOTIDE SEQUENCE [LARGE SCALE GENOMIC DNA]</scope>
    <source>
        <strain evidence="7 8">CBS 115471</strain>
    </source>
</reference>
<dbReference type="PANTHER" id="PTHR24305:SF210">
    <property type="entry name" value="CYTOCHROME P450 MONOOXYGENASE ASQL-RELATED"/>
    <property type="match status" value="1"/>
</dbReference>
<name>A0A1Y1Y3B3_9PLEO</name>
<protein>
    <submittedName>
        <fullName evidence="7">Cytochrome P450</fullName>
    </submittedName>
</protein>
<dbReference type="CDD" id="cd11058">
    <property type="entry name" value="CYP60B-like"/>
    <property type="match status" value="1"/>
</dbReference>
<evidence type="ECO:0000256" key="6">
    <source>
        <dbReference type="PIRSR" id="PIRSR602401-1"/>
    </source>
</evidence>
<keyword evidence="4 6" id="KW-0479">Metal-binding</keyword>
<dbReference type="InterPro" id="IPR002401">
    <property type="entry name" value="Cyt_P450_E_grp-I"/>
</dbReference>
<evidence type="ECO:0000256" key="3">
    <source>
        <dbReference type="ARBA" id="ARBA00022617"/>
    </source>
</evidence>
<dbReference type="EMBL" id="MCFA01000390">
    <property type="protein sequence ID" value="ORX92483.1"/>
    <property type="molecule type" value="Genomic_DNA"/>
</dbReference>
<keyword evidence="5 6" id="KW-0408">Iron</keyword>
<dbReference type="GO" id="GO:0004497">
    <property type="term" value="F:monooxygenase activity"/>
    <property type="evidence" value="ECO:0007669"/>
    <property type="project" value="InterPro"/>
</dbReference>
<dbReference type="PANTHER" id="PTHR24305">
    <property type="entry name" value="CYTOCHROME P450"/>
    <property type="match status" value="1"/>
</dbReference>
<evidence type="ECO:0000256" key="5">
    <source>
        <dbReference type="ARBA" id="ARBA00023004"/>
    </source>
</evidence>
<dbReference type="Pfam" id="PF00067">
    <property type="entry name" value="p450"/>
    <property type="match status" value="1"/>
</dbReference>
<evidence type="ECO:0000256" key="1">
    <source>
        <dbReference type="ARBA" id="ARBA00001971"/>
    </source>
</evidence>
<dbReference type="GO" id="GO:0016705">
    <property type="term" value="F:oxidoreductase activity, acting on paired donors, with incorporation or reduction of molecular oxygen"/>
    <property type="evidence" value="ECO:0007669"/>
    <property type="project" value="InterPro"/>
</dbReference>
<dbReference type="PRINTS" id="PR00385">
    <property type="entry name" value="P450"/>
</dbReference>
<accession>A0A1Y1Y3B3</accession>
<evidence type="ECO:0000256" key="4">
    <source>
        <dbReference type="ARBA" id="ARBA00022723"/>
    </source>
</evidence>
<organism evidence="7 8">
    <name type="scientific">Clohesyomyces aquaticus</name>
    <dbReference type="NCBI Taxonomy" id="1231657"/>
    <lineage>
        <taxon>Eukaryota</taxon>
        <taxon>Fungi</taxon>
        <taxon>Dikarya</taxon>
        <taxon>Ascomycota</taxon>
        <taxon>Pezizomycotina</taxon>
        <taxon>Dothideomycetes</taxon>
        <taxon>Pleosporomycetidae</taxon>
        <taxon>Pleosporales</taxon>
        <taxon>Lindgomycetaceae</taxon>
        <taxon>Clohesyomyces</taxon>
    </lineage>
</organism>
<dbReference type="PRINTS" id="PR00463">
    <property type="entry name" value="EP450I"/>
</dbReference>
<dbReference type="Proteomes" id="UP000193144">
    <property type="component" value="Unassembled WGS sequence"/>
</dbReference>
<comment type="cofactor">
    <cofactor evidence="1 6">
        <name>heme</name>
        <dbReference type="ChEBI" id="CHEBI:30413"/>
    </cofactor>
</comment>
<dbReference type="GO" id="GO:0020037">
    <property type="term" value="F:heme binding"/>
    <property type="evidence" value="ECO:0007669"/>
    <property type="project" value="InterPro"/>
</dbReference>
<comment type="similarity">
    <text evidence="2">Belongs to the cytochrome P450 family.</text>
</comment>
<feature type="binding site" description="axial binding residue" evidence="6">
    <location>
        <position position="449"/>
    </location>
    <ligand>
        <name>heme</name>
        <dbReference type="ChEBI" id="CHEBI:30413"/>
    </ligand>
    <ligandPart>
        <name>Fe</name>
        <dbReference type="ChEBI" id="CHEBI:18248"/>
    </ligandPart>
</feature>
<dbReference type="Gene3D" id="1.10.630.10">
    <property type="entry name" value="Cytochrome P450"/>
    <property type="match status" value="1"/>
</dbReference>
<comment type="caution">
    <text evidence="7">The sequence shown here is derived from an EMBL/GenBank/DDBJ whole genome shotgun (WGS) entry which is preliminary data.</text>
</comment>
<dbReference type="GO" id="GO:0005506">
    <property type="term" value="F:iron ion binding"/>
    <property type="evidence" value="ECO:0007669"/>
    <property type="project" value="InterPro"/>
</dbReference>
<dbReference type="AlphaFoldDB" id="A0A1Y1Y3B3"/>
<dbReference type="OrthoDB" id="1470350at2759"/>
<keyword evidence="3 6" id="KW-0349">Heme</keyword>
<keyword evidence="8" id="KW-1185">Reference proteome</keyword>
<evidence type="ECO:0000313" key="8">
    <source>
        <dbReference type="Proteomes" id="UP000193144"/>
    </source>
</evidence>
<proteinExistence type="inferred from homology"/>
<evidence type="ECO:0000256" key="2">
    <source>
        <dbReference type="ARBA" id="ARBA00010617"/>
    </source>
</evidence>
<dbReference type="InterPro" id="IPR050121">
    <property type="entry name" value="Cytochrome_P450_monoxygenase"/>
</dbReference>
<dbReference type="SUPFAM" id="SSF48264">
    <property type="entry name" value="Cytochrome P450"/>
    <property type="match status" value="1"/>
</dbReference>
<evidence type="ECO:0000313" key="7">
    <source>
        <dbReference type="EMBL" id="ORX92483.1"/>
    </source>
</evidence>
<dbReference type="InterPro" id="IPR001128">
    <property type="entry name" value="Cyt_P450"/>
</dbReference>
<sequence length="509" mass="57620">MAIFAPLDCFIYCVLGWFTHMVYKTWRNIYRDPLVKIPGPKLWASFRLPYVISLWRGRLVYGDIVRVAPNEVSFATEAAWDDIYCHRSGHSPFLKNPIWWGEVPGRAESIVSASTTKNHERLRRIIGSCFTDKAHVEAEPSVQQHVSKLIEKLTERVSGSKSGSYIVNIVDWYMFTTFDIIGDLGFGDSNAFGCLDNSTYHPWVLEIFSYFKLGALLSTIRFYDMLAQVIMRALPANMVKAQEKNYQWACQKVHRRLNLEVQRRDFMSKLLPHFSPDAGMGDETRKLSPTELENNFYVLTVAGSETCGTVLSGTTNYLIKTPDSLRSLTEEVRGAFQDPNMLTFESLSKLPYLNAVIKEGLRLSPPVGGALSHVVPEGVTLCVEFGSPVAYTNVGVHQWSLYRSATKFHKSTAFIPARWLEPALSDPESPYHADHRDAVQAFSTGTWACIGKQLGLAELRLILARMVWNFDLSLPVNGNNVVWEKQKHYVLVQKEGFDVELSMRSDLRG</sequence>
<dbReference type="InterPro" id="IPR036396">
    <property type="entry name" value="Cyt_P450_sf"/>
</dbReference>
<gene>
    <name evidence="7" type="ORF">BCR34DRAFT_608812</name>
</gene>
<dbReference type="STRING" id="1231657.A0A1Y1Y3B3"/>